<evidence type="ECO:0000313" key="3">
    <source>
        <dbReference type="Proteomes" id="UP000683442"/>
    </source>
</evidence>
<evidence type="ECO:0000256" key="1">
    <source>
        <dbReference type="SAM" id="MobiDB-lite"/>
    </source>
</evidence>
<evidence type="ECO:0000313" key="2">
    <source>
        <dbReference type="EMBL" id="QWV15148.1"/>
    </source>
</evidence>
<keyword evidence="3" id="KW-1185">Reference proteome</keyword>
<accession>A0ABX8IPV9</accession>
<gene>
    <name evidence="2" type="ORF">KQ249_12740</name>
</gene>
<protein>
    <submittedName>
        <fullName evidence="2">Uncharacterized protein</fullName>
    </submittedName>
</protein>
<feature type="region of interest" description="Disordered" evidence="1">
    <location>
        <begin position="1"/>
        <end position="23"/>
    </location>
</feature>
<name>A0ABX8IPV9_9GAMM</name>
<dbReference type="Proteomes" id="UP000683442">
    <property type="component" value="Chromosome"/>
</dbReference>
<reference evidence="2 3" key="1">
    <citation type="submission" date="2021-06" db="EMBL/GenBank/DDBJ databases">
        <title>Microbial metabolic specificity influences pelagic lipid remineralization.</title>
        <authorList>
            <person name="Behrendt L."/>
            <person name="Hunter J.E."/>
            <person name="Alcolombri U."/>
            <person name="Smriga S."/>
            <person name="Mincer T."/>
            <person name="Lowenstein D.P."/>
            <person name="Peaudecerf F.J."/>
            <person name="Fernandez V.I."/>
            <person name="Fredricks H."/>
            <person name="Almblad H."/>
            <person name="Harrison J.J."/>
            <person name="Stocker R."/>
            <person name="Van Mooy B.A.S."/>
        </authorList>
    </citation>
    <scope>NUCLEOTIDE SEQUENCE [LARGE SCALE GENOMIC DNA]</scope>
    <source>
        <strain evidence="2 3">HP15-B</strain>
    </source>
</reference>
<dbReference type="RefSeq" id="WP_169702114.1">
    <property type="nucleotide sequence ID" value="NZ_CP076686.1"/>
</dbReference>
<dbReference type="GeneID" id="78560317"/>
<proteinExistence type="predicted"/>
<sequence>MASGKEPVFETGGRPGKRAENIPNQRSFLTIGKTGYQAVMIQARILTLEQKLKNKSDNIQKNCKTFLRALKSVVIISSQSISELGNGNYR</sequence>
<organism evidence="2 3">
    <name type="scientific">Marinobacter adhaerens</name>
    <dbReference type="NCBI Taxonomy" id="1033846"/>
    <lineage>
        <taxon>Bacteria</taxon>
        <taxon>Pseudomonadati</taxon>
        <taxon>Pseudomonadota</taxon>
        <taxon>Gammaproteobacteria</taxon>
        <taxon>Pseudomonadales</taxon>
        <taxon>Marinobacteraceae</taxon>
        <taxon>Marinobacter</taxon>
    </lineage>
</organism>
<dbReference type="EMBL" id="CP076686">
    <property type="protein sequence ID" value="QWV15148.1"/>
    <property type="molecule type" value="Genomic_DNA"/>
</dbReference>